<sequence length="168" mass="18165">MRVYVPATFDMLGVLAGEGTMPVRSGVGFALTPALREFYTSGDEEEIGYQAFLDAARASLRLLAIEDEERFPARRVVLSVDVDDDKLTLAPEDGEAVVRLDPATVTTAQLAAVHVDDADAEPATRAAVEVIDRADLGDGDAEIMLGDCEDNLMSWYDAKELAFLVDLL</sequence>
<evidence type="ECO:0000313" key="3">
    <source>
        <dbReference type="Proteomes" id="UP000276526"/>
    </source>
</evidence>
<evidence type="ECO:0000313" key="4">
    <source>
        <dbReference type="Proteomes" id="UP000278422"/>
    </source>
</evidence>
<name>A0A3R8VW51_9CORY</name>
<dbReference type="GeneID" id="60807927"/>
<proteinExistence type="predicted"/>
<comment type="caution">
    <text evidence="2">The sequence shown here is derived from an EMBL/GenBank/DDBJ whole genome shotgun (WGS) entry which is preliminary data.</text>
</comment>
<dbReference type="Proteomes" id="UP000276526">
    <property type="component" value="Unassembled WGS sequence"/>
</dbReference>
<dbReference type="EMBL" id="PQNK01000006">
    <property type="protein sequence ID" value="RRO86843.1"/>
    <property type="molecule type" value="Genomic_DNA"/>
</dbReference>
<reference evidence="3 4" key="1">
    <citation type="submission" date="2018-01" db="EMBL/GenBank/DDBJ databases">
        <title>Twenty Corynebacterium bovis Genomes.</title>
        <authorList>
            <person name="Gulvik C.A."/>
        </authorList>
    </citation>
    <scope>NUCLEOTIDE SEQUENCE [LARGE SCALE GENOMIC DNA]</scope>
    <source>
        <strain evidence="2 4">16-2004</strain>
        <strain evidence="1 3">F6900</strain>
    </source>
</reference>
<dbReference type="AlphaFoldDB" id="A0A3R8VW51"/>
<evidence type="ECO:0000313" key="2">
    <source>
        <dbReference type="EMBL" id="RRQ02691.1"/>
    </source>
</evidence>
<dbReference type="Pfam" id="PF21853">
    <property type="entry name" value="DUF6912"/>
    <property type="match status" value="1"/>
</dbReference>
<dbReference type="Proteomes" id="UP000278422">
    <property type="component" value="Unassembled WGS sequence"/>
</dbReference>
<keyword evidence="4" id="KW-1185">Reference proteome</keyword>
<organism evidence="2 4">
    <name type="scientific">Corynebacterium bovis</name>
    <dbReference type="NCBI Taxonomy" id="36808"/>
    <lineage>
        <taxon>Bacteria</taxon>
        <taxon>Bacillati</taxon>
        <taxon>Actinomycetota</taxon>
        <taxon>Actinomycetes</taxon>
        <taxon>Mycobacteriales</taxon>
        <taxon>Corynebacteriaceae</taxon>
        <taxon>Corynebacterium</taxon>
    </lineage>
</organism>
<dbReference type="InterPro" id="IPR054206">
    <property type="entry name" value="DUF6912"/>
</dbReference>
<dbReference type="OrthoDB" id="3214389at2"/>
<dbReference type="EMBL" id="PQNQ01000033">
    <property type="protein sequence ID" value="RRQ02691.1"/>
    <property type="molecule type" value="Genomic_DNA"/>
</dbReference>
<dbReference type="RefSeq" id="WP_010268033.1">
    <property type="nucleotide sequence ID" value="NZ_CP066067.1"/>
</dbReference>
<gene>
    <name evidence="2" type="ORF">CXF42_09335</name>
    <name evidence="1" type="ORF">CXF48_04710</name>
</gene>
<protein>
    <submittedName>
        <fullName evidence="2">Uncharacterized protein</fullName>
    </submittedName>
</protein>
<accession>A0A3R8VW51</accession>
<evidence type="ECO:0000313" key="1">
    <source>
        <dbReference type="EMBL" id="RRO86843.1"/>
    </source>
</evidence>